<evidence type="ECO:0000259" key="2">
    <source>
        <dbReference type="Pfam" id="PF03008"/>
    </source>
</evidence>
<evidence type="ECO:0000259" key="1">
    <source>
        <dbReference type="Pfam" id="PF01637"/>
    </source>
</evidence>
<organism evidence="3 4">
    <name type="scientific">Jiangella rhizosphaerae</name>
    <dbReference type="NCBI Taxonomy" id="2293569"/>
    <lineage>
        <taxon>Bacteria</taxon>
        <taxon>Bacillati</taxon>
        <taxon>Actinomycetota</taxon>
        <taxon>Actinomycetes</taxon>
        <taxon>Jiangellales</taxon>
        <taxon>Jiangellaceae</taxon>
        <taxon>Jiangella</taxon>
    </lineage>
</organism>
<dbReference type="InterPro" id="IPR036390">
    <property type="entry name" value="WH_DNA-bd_sf"/>
</dbReference>
<dbReference type="GO" id="GO:0005524">
    <property type="term" value="F:ATP binding"/>
    <property type="evidence" value="ECO:0007669"/>
    <property type="project" value="UniProtKB-KW"/>
</dbReference>
<dbReference type="PANTHER" id="PTHR34704:SF1">
    <property type="entry name" value="ATPASE"/>
    <property type="match status" value="1"/>
</dbReference>
<dbReference type="InterPro" id="IPR004256">
    <property type="entry name" value="DUF234"/>
</dbReference>
<accession>A0A418KUZ8</accession>
<comment type="caution">
    <text evidence="3">The sequence shown here is derived from an EMBL/GenBank/DDBJ whole genome shotgun (WGS) entry which is preliminary data.</text>
</comment>
<keyword evidence="3" id="KW-0067">ATP-binding</keyword>
<feature type="domain" description="ATPase" evidence="1">
    <location>
        <begin position="3"/>
        <end position="204"/>
    </location>
</feature>
<protein>
    <submittedName>
        <fullName evidence="3">ATP-binding protein</fullName>
    </submittedName>
</protein>
<feature type="domain" description="DUF234" evidence="2">
    <location>
        <begin position="313"/>
        <end position="402"/>
    </location>
</feature>
<dbReference type="SUPFAM" id="SSF52540">
    <property type="entry name" value="P-loop containing nucleoside triphosphate hydrolases"/>
    <property type="match status" value="1"/>
</dbReference>
<dbReference type="InterPro" id="IPR027417">
    <property type="entry name" value="P-loop_NTPase"/>
</dbReference>
<name>A0A418KUZ8_9ACTN</name>
<dbReference type="Pfam" id="PF03008">
    <property type="entry name" value="DUF234"/>
    <property type="match status" value="1"/>
</dbReference>
<reference evidence="3 4" key="1">
    <citation type="submission" date="2018-09" db="EMBL/GenBank/DDBJ databases">
        <title>Isolation, diversity and antifungal activity of actinobacteria from wheat.</title>
        <authorList>
            <person name="Han C."/>
        </authorList>
    </citation>
    <scope>NUCLEOTIDE SEQUENCE [LARGE SCALE GENOMIC DNA]</scope>
    <source>
        <strain evidence="3 4">NEAU-YY265</strain>
    </source>
</reference>
<keyword evidence="4" id="KW-1185">Reference proteome</keyword>
<dbReference type="PANTHER" id="PTHR34704">
    <property type="entry name" value="ATPASE"/>
    <property type="match status" value="1"/>
</dbReference>
<dbReference type="AlphaFoldDB" id="A0A418KUZ8"/>
<evidence type="ECO:0000313" key="3">
    <source>
        <dbReference type="EMBL" id="RIQ31187.1"/>
    </source>
</evidence>
<dbReference type="EMBL" id="QUAL01000053">
    <property type="protein sequence ID" value="RIQ31187.1"/>
    <property type="molecule type" value="Genomic_DNA"/>
</dbReference>
<sequence>MAFVNRRMELAELERWWQRDRPRPALVWGRRRVGKTALLQRFASDRRSVFHLGSGRTEAGELAQLSRKVASALPSTLRDLATSPFRSWEEAFEHLAQQARQEPLLLVLDEFPEMMAKSPELPGVLRAFLDLSAGQTQLRILLCGSAMRTMRAIQEEWAPLYGRFDLALQVHPFRPHEAAEMLPGLPPAERAIAYGLLGGMPLYLSWWDQLATVDDNLAALAGTSSAPILLEGDLVLATESREGDQVADVLRAIAEGRTKHQEIADAIGTDPSRTLRDLQELRLVERLQPVTEAARSRRRIYRITDNLVAFYLGVLGRYRDEINRGLGPTILGAVRAGLDDHLGRPWADAFREHLRRRAAEIHAETVAVGPWWRLGGQDEIDAVVLAGRDRRPVLVGEAKWARTVNGGREVARLAAKAAALGDVGDLRFAVCARDQVTDAPPGTLVVTAGDVFG</sequence>
<gene>
    <name evidence="3" type="ORF">DY240_06410</name>
</gene>
<dbReference type="InterPro" id="IPR011579">
    <property type="entry name" value="ATPase_dom"/>
</dbReference>
<dbReference type="Pfam" id="PF01637">
    <property type="entry name" value="ATPase_2"/>
    <property type="match status" value="1"/>
</dbReference>
<proteinExistence type="predicted"/>
<dbReference type="RefSeq" id="WP_119659120.1">
    <property type="nucleotide sequence ID" value="NZ_QUAL01000053.1"/>
</dbReference>
<dbReference type="SUPFAM" id="SSF46785">
    <property type="entry name" value="Winged helix' DNA-binding domain"/>
    <property type="match status" value="1"/>
</dbReference>
<dbReference type="Gene3D" id="3.40.50.300">
    <property type="entry name" value="P-loop containing nucleotide triphosphate hydrolases"/>
    <property type="match status" value="1"/>
</dbReference>
<dbReference type="Proteomes" id="UP000284057">
    <property type="component" value="Unassembled WGS sequence"/>
</dbReference>
<keyword evidence="3" id="KW-0547">Nucleotide-binding</keyword>
<evidence type="ECO:0000313" key="4">
    <source>
        <dbReference type="Proteomes" id="UP000284057"/>
    </source>
</evidence>
<dbReference type="OrthoDB" id="9813134at2"/>